<dbReference type="PANTHER" id="PTHR36985">
    <property type="entry name" value="TRANSLOCATION AND ASSEMBLY MODULE SUBUNIT TAMB"/>
    <property type="match status" value="1"/>
</dbReference>
<dbReference type="PANTHER" id="PTHR36985:SF1">
    <property type="entry name" value="TRANSLOCATION AND ASSEMBLY MODULE SUBUNIT TAMB"/>
    <property type="match status" value="1"/>
</dbReference>
<dbReference type="GO" id="GO:0005886">
    <property type="term" value="C:plasma membrane"/>
    <property type="evidence" value="ECO:0007669"/>
    <property type="project" value="TreeGrafter"/>
</dbReference>
<dbReference type="RefSeq" id="WP_195810717.1">
    <property type="nucleotide sequence ID" value="NZ_CP064795.1"/>
</dbReference>
<keyword evidence="3 5" id="KW-1133">Transmembrane helix</keyword>
<gene>
    <name evidence="6" type="ORF">IT774_16385</name>
</gene>
<evidence type="ECO:0000256" key="1">
    <source>
        <dbReference type="ARBA" id="ARBA00004167"/>
    </source>
</evidence>
<dbReference type="EMBL" id="CP064795">
    <property type="protein sequence ID" value="QPG05631.1"/>
    <property type="molecule type" value="Genomic_DNA"/>
</dbReference>
<evidence type="ECO:0000313" key="6">
    <source>
        <dbReference type="EMBL" id="QPG05631.1"/>
    </source>
</evidence>
<evidence type="ECO:0000313" key="7">
    <source>
        <dbReference type="Proteomes" id="UP000595095"/>
    </source>
</evidence>
<proteinExistence type="predicted"/>
<dbReference type="GO" id="GO:0009306">
    <property type="term" value="P:protein secretion"/>
    <property type="evidence" value="ECO:0007669"/>
    <property type="project" value="TreeGrafter"/>
</dbReference>
<organism evidence="6 7">
    <name type="scientific">Salinimonas marina</name>
    <dbReference type="NCBI Taxonomy" id="2785918"/>
    <lineage>
        <taxon>Bacteria</taxon>
        <taxon>Pseudomonadati</taxon>
        <taxon>Pseudomonadota</taxon>
        <taxon>Gammaproteobacteria</taxon>
        <taxon>Alteromonadales</taxon>
        <taxon>Alteromonadaceae</taxon>
        <taxon>Alteromonas/Salinimonas group</taxon>
        <taxon>Salinimonas</taxon>
    </lineage>
</organism>
<evidence type="ECO:0000256" key="3">
    <source>
        <dbReference type="ARBA" id="ARBA00022989"/>
    </source>
</evidence>
<keyword evidence="2 5" id="KW-0812">Transmembrane</keyword>
<evidence type="ECO:0008006" key="8">
    <source>
        <dbReference type="Google" id="ProtNLM"/>
    </source>
</evidence>
<evidence type="ECO:0000256" key="2">
    <source>
        <dbReference type="ARBA" id="ARBA00022692"/>
    </source>
</evidence>
<dbReference type="KEGG" id="smaa:IT774_16385"/>
<accession>A0A7S9HCV0</accession>
<dbReference type="AlphaFoldDB" id="A0A7S9HCV0"/>
<comment type="subcellular location">
    <subcellularLocation>
        <location evidence="1">Membrane</location>
        <topology evidence="1">Single-pass membrane protein</topology>
    </subcellularLocation>
</comment>
<feature type="transmembrane region" description="Helical" evidence="5">
    <location>
        <begin position="7"/>
        <end position="28"/>
    </location>
</feature>
<dbReference type="Proteomes" id="UP000595095">
    <property type="component" value="Chromosome"/>
</dbReference>
<keyword evidence="7" id="KW-1185">Reference proteome</keyword>
<evidence type="ECO:0000256" key="4">
    <source>
        <dbReference type="ARBA" id="ARBA00023136"/>
    </source>
</evidence>
<protein>
    <recommendedName>
        <fullName evidence="8">Translocation/assembly module TamB</fullName>
    </recommendedName>
</protein>
<sequence length="199" mass="21655">MRKRRIAGWILAPVMVVLVIIGIVLSPLGSPVIRLAANTLVPGLKIENIRGSLLSDFSVQQLHWENETWQVNTQQVTVNVVLGCLPSLKVCIDKLHTQGIEVTQKKPSEPGPEEPPAEGPLELPVAVKLNDIRINNTTVSLPGQRIALESLRLSGYAHKRIEIAPLQLSGLTLTLPEANKAEPKATTPADYTLSYTALN</sequence>
<dbReference type="GO" id="GO:0097347">
    <property type="term" value="C:TAM protein secretion complex"/>
    <property type="evidence" value="ECO:0007669"/>
    <property type="project" value="TreeGrafter"/>
</dbReference>
<keyword evidence="4 5" id="KW-0472">Membrane</keyword>
<reference evidence="6 7" key="1">
    <citation type="submission" date="2020-11" db="EMBL/GenBank/DDBJ databases">
        <title>Complete genome sequence for Salinimonas sp. strain G2-b.</title>
        <authorList>
            <person name="Park S.-J."/>
        </authorList>
    </citation>
    <scope>NUCLEOTIDE SEQUENCE [LARGE SCALE GENOMIC DNA]</scope>
    <source>
        <strain evidence="6 7">G2-b</strain>
    </source>
</reference>
<evidence type="ECO:0000256" key="5">
    <source>
        <dbReference type="SAM" id="Phobius"/>
    </source>
</evidence>
<name>A0A7S9HCV0_9ALTE</name>